<dbReference type="Pfam" id="PF00534">
    <property type="entry name" value="Glycos_transf_1"/>
    <property type="match status" value="1"/>
</dbReference>
<evidence type="ECO:0000259" key="2">
    <source>
        <dbReference type="Pfam" id="PF13439"/>
    </source>
</evidence>
<dbReference type="EMBL" id="PDWW01000003">
    <property type="protein sequence ID" value="KAF1726596.1"/>
    <property type="molecule type" value="Genomic_DNA"/>
</dbReference>
<dbReference type="SUPFAM" id="SSF53756">
    <property type="entry name" value="UDP-Glycosyltransferase/glycogen phosphorylase"/>
    <property type="match status" value="1"/>
</dbReference>
<dbReference type="Proteomes" id="UP000781710">
    <property type="component" value="Unassembled WGS sequence"/>
</dbReference>
<feature type="domain" description="Glycosyltransferase subfamily 4-like N-terminal" evidence="2">
    <location>
        <begin position="87"/>
        <end position="245"/>
    </location>
</feature>
<sequence>MTMMAPRMAVRPLKGWFIFPWDRCNGPHLCSLPRTTQKTANSGHASSHPAQAGVHTLTCRRHLSRCHRHMKPTGTLGIVHVLDSLEYGGLERVVADLAIAQAKHGHAVTVFSLCDTDGFRPFLEQAGIPVVIGHKRGAADPAMIRLLRSTLLEAGVDVVHTHNFVPSYYAAAATRFARRRPVLVNTCHNMGGRLGNRRLRWLYQWSLAHSRRIAMVGRKVRDQLLSRNLVPASRSSVVMNGIPVDQFPRSPALRDEVRRELGIAPQALVVGTVGRLVELKNQRLLLDAVAHLAASHPDLVVVLAGDGPLRSGLEASAGQLGIADRVVFTGARKDVPRLLNAFDVFALPSRTEGLSIALLEACAAGLPLLATRVGGNDEIVQADETGLLVPSDDAVALRTALSRLLQVPAERQRMGENARRWVVEHGSIDVMRANYDALYGAALATR</sequence>
<gene>
    <name evidence="3" type="ORF">CSC78_03320</name>
</gene>
<dbReference type="InterPro" id="IPR028098">
    <property type="entry name" value="Glyco_trans_4-like_N"/>
</dbReference>
<name>A0ABQ6ZK77_9GAMM</name>
<evidence type="ECO:0000313" key="3">
    <source>
        <dbReference type="EMBL" id="KAF1726596.1"/>
    </source>
</evidence>
<proteinExistence type="predicted"/>
<feature type="domain" description="Glycosyl transferase family 1" evidence="1">
    <location>
        <begin position="255"/>
        <end position="421"/>
    </location>
</feature>
<comment type="caution">
    <text evidence="3">The sequence shown here is derived from an EMBL/GenBank/DDBJ whole genome shotgun (WGS) entry which is preliminary data.</text>
</comment>
<accession>A0ABQ6ZK77</accession>
<dbReference type="InterPro" id="IPR001296">
    <property type="entry name" value="Glyco_trans_1"/>
</dbReference>
<reference evidence="3 4" key="1">
    <citation type="submission" date="2017-10" db="EMBL/GenBank/DDBJ databases">
        <title>Whole genome sequencing of members of genus Pseudoxanthomonas.</title>
        <authorList>
            <person name="Kumar S."/>
            <person name="Bansal K."/>
            <person name="Kaur A."/>
            <person name="Patil P."/>
            <person name="Sharma S."/>
            <person name="Patil P.B."/>
        </authorList>
    </citation>
    <scope>NUCLEOTIDE SEQUENCE [LARGE SCALE GENOMIC DNA]</scope>
    <source>
        <strain evidence="3 4">DSM 17109</strain>
    </source>
</reference>
<organism evidence="3 4">
    <name type="scientific">Pseudoxanthomonas japonensis</name>
    <dbReference type="NCBI Taxonomy" id="69284"/>
    <lineage>
        <taxon>Bacteria</taxon>
        <taxon>Pseudomonadati</taxon>
        <taxon>Pseudomonadota</taxon>
        <taxon>Gammaproteobacteria</taxon>
        <taxon>Lysobacterales</taxon>
        <taxon>Lysobacteraceae</taxon>
        <taxon>Pseudoxanthomonas</taxon>
    </lineage>
</organism>
<evidence type="ECO:0000313" key="4">
    <source>
        <dbReference type="Proteomes" id="UP000781710"/>
    </source>
</evidence>
<protein>
    <submittedName>
        <fullName evidence="3">Glycosyltransferase</fullName>
    </submittedName>
</protein>
<dbReference type="Gene3D" id="3.40.50.2000">
    <property type="entry name" value="Glycogen Phosphorylase B"/>
    <property type="match status" value="2"/>
</dbReference>
<keyword evidence="4" id="KW-1185">Reference proteome</keyword>
<dbReference type="PANTHER" id="PTHR12526">
    <property type="entry name" value="GLYCOSYLTRANSFERASE"/>
    <property type="match status" value="1"/>
</dbReference>
<evidence type="ECO:0000259" key="1">
    <source>
        <dbReference type="Pfam" id="PF00534"/>
    </source>
</evidence>
<dbReference type="Pfam" id="PF13439">
    <property type="entry name" value="Glyco_transf_4"/>
    <property type="match status" value="1"/>
</dbReference>